<evidence type="ECO:0000256" key="1">
    <source>
        <dbReference type="ARBA" id="ARBA00001462"/>
    </source>
</evidence>
<dbReference type="Pfam" id="PF06964">
    <property type="entry name" value="Alpha-L-AF_C"/>
    <property type="match status" value="1"/>
</dbReference>
<keyword evidence="5" id="KW-0378">Hydrolase</keyword>
<evidence type="ECO:0000313" key="10">
    <source>
        <dbReference type="EMBL" id="JAT73130.1"/>
    </source>
</evidence>
<proteinExistence type="inferred from homology"/>
<evidence type="ECO:0000259" key="9">
    <source>
        <dbReference type="SMART" id="SM00813"/>
    </source>
</evidence>
<organism evidence="10">
    <name type="scientific">Auxenochlorella protothecoides</name>
    <name type="common">Green microalga</name>
    <name type="synonym">Chlorella protothecoides</name>
    <dbReference type="NCBI Taxonomy" id="3075"/>
    <lineage>
        <taxon>Eukaryota</taxon>
        <taxon>Viridiplantae</taxon>
        <taxon>Chlorophyta</taxon>
        <taxon>core chlorophytes</taxon>
        <taxon>Trebouxiophyceae</taxon>
        <taxon>Chlorellales</taxon>
        <taxon>Chlorellaceae</taxon>
        <taxon>Auxenochlorella</taxon>
    </lineage>
</organism>
<dbReference type="InterPro" id="IPR051563">
    <property type="entry name" value="Glycosyl_Hydrolase_51"/>
</dbReference>
<dbReference type="GO" id="GO:0046556">
    <property type="term" value="F:alpha-L-arabinofuranosidase activity"/>
    <property type="evidence" value="ECO:0007669"/>
    <property type="project" value="UniProtKB-EC"/>
</dbReference>
<dbReference type="Pfam" id="PF22848">
    <property type="entry name" value="ASD1_dom"/>
    <property type="match status" value="1"/>
</dbReference>
<dbReference type="AlphaFoldDB" id="A0A1D2A1Q2"/>
<evidence type="ECO:0000256" key="8">
    <source>
        <dbReference type="SAM" id="SignalP"/>
    </source>
</evidence>
<keyword evidence="6" id="KW-0325">Glycoprotein</keyword>
<dbReference type="InterPro" id="IPR008979">
    <property type="entry name" value="Galactose-bd-like_sf"/>
</dbReference>
<feature type="signal peptide" evidence="8">
    <location>
        <begin position="1"/>
        <end position="26"/>
    </location>
</feature>
<dbReference type="PANTHER" id="PTHR31776:SF0">
    <property type="entry name" value="ALPHA-L-ARABINOFURANOSIDASE 1"/>
    <property type="match status" value="1"/>
</dbReference>
<gene>
    <name evidence="10" type="ORF">g.17571</name>
</gene>
<evidence type="ECO:0000256" key="2">
    <source>
        <dbReference type="ARBA" id="ARBA00007186"/>
    </source>
</evidence>
<dbReference type="SUPFAM" id="SSF51445">
    <property type="entry name" value="(Trans)glycosidases"/>
    <property type="match status" value="1"/>
</dbReference>
<dbReference type="EC" id="3.2.1.55" evidence="3"/>
<feature type="chain" id="PRO_5008901336" description="non-reducing end alpha-L-arabinofuranosidase" evidence="8">
    <location>
        <begin position="27"/>
        <end position="728"/>
    </location>
</feature>
<evidence type="ECO:0000256" key="3">
    <source>
        <dbReference type="ARBA" id="ARBA00012670"/>
    </source>
</evidence>
<dbReference type="SMART" id="SM00813">
    <property type="entry name" value="Alpha-L-AF_C"/>
    <property type="match status" value="1"/>
</dbReference>
<keyword evidence="4 8" id="KW-0732">Signal</keyword>
<dbReference type="SUPFAM" id="SSF49785">
    <property type="entry name" value="Galactose-binding domain-like"/>
    <property type="match status" value="1"/>
</dbReference>
<sequence>MVHGSRLCLLCTMGLVSLVTIGAAWGVEGRGRNSNPTSGSSWNASVTVNLGATHPVSKTLYGIFFEEIGHAGEGGLYAELVQDRSFDAIARVSGFASSNAPALPVDLAKLAAQHRDAWTPTSWDLSVAEAATTKADFLDKLRGPGPRNDIIVAWQALPGTTTSLTRDKPLNPTNLVSMTLSATANGSVGIVNHGYWGMHVEKGQSYTVSLYARAGETGPVPLTVSILGASLKHTLASVDLNPPSEDWGRLTGTLEPNATDSGAVLVMSFEGPGSVVLDVVSLFPTENVKEAAERGEVNPWPFRADLLGALKALKPAFMRFPGGCYIEGDHLVNRFNWKDSIGPLEERSGHMNGVWGYWSTDGLGLFEYMQLAEALDTEPVWVINNGVAHADSVPASDIWPYVQDALDSLEFILGSPDSRWGSVRSSMGREQPWNITYVAIGNEDCGKWMYLNNYLAFFGALRGAHPHLRLISNCDMGRDAPTDIWDWHIYTNPRDLFNKRNIFDGRRPEDGHFVFASEYAVTEGGGWGNLVGAVAEAAFMTGLERNSEAVVMAAYAPLFVHTSNRPWPTNMIVIDNHRWFGIPSYHVQRLFRENQGVRYAETAVAASPSAQLHEDSVAASATCQDDECTTLVVKVINFSSYNQTIRIQLDGLAANQRVEDGGDLTWLTSGHPEDENTFDDPHKVTPRSTSLSGLDSDFRLQTAPYSVNLLTVQLGSGEAPDAYVAAAM</sequence>
<evidence type="ECO:0000256" key="5">
    <source>
        <dbReference type="ARBA" id="ARBA00022801"/>
    </source>
</evidence>
<comment type="catalytic activity">
    <reaction evidence="1">
        <text>Hydrolysis of terminal non-reducing alpha-L-arabinofuranoside residues in alpha-L-arabinosides.</text>
        <dbReference type="EC" id="3.2.1.55"/>
    </reaction>
</comment>
<protein>
    <recommendedName>
        <fullName evidence="3">non-reducing end alpha-L-arabinofuranosidase</fullName>
        <ecNumber evidence="3">3.2.1.55</ecNumber>
    </recommendedName>
</protein>
<feature type="compositionally biased region" description="Basic and acidic residues" evidence="7">
    <location>
        <begin position="671"/>
        <end position="683"/>
    </location>
</feature>
<dbReference type="InterPro" id="IPR017853">
    <property type="entry name" value="GH"/>
</dbReference>
<dbReference type="InterPro" id="IPR010720">
    <property type="entry name" value="Alpha-L-AF_C"/>
</dbReference>
<dbReference type="GO" id="GO:0046373">
    <property type="term" value="P:L-arabinose metabolic process"/>
    <property type="evidence" value="ECO:0007669"/>
    <property type="project" value="InterPro"/>
</dbReference>
<dbReference type="Gene3D" id="3.20.20.80">
    <property type="entry name" value="Glycosidases"/>
    <property type="match status" value="1"/>
</dbReference>
<feature type="domain" description="Alpha-L-arabinofuranosidase C-terminal" evidence="9">
    <location>
        <begin position="517"/>
        <end position="706"/>
    </location>
</feature>
<accession>A0A1D2A1Q2</accession>
<evidence type="ECO:0000256" key="4">
    <source>
        <dbReference type="ARBA" id="ARBA00022729"/>
    </source>
</evidence>
<dbReference type="InterPro" id="IPR013780">
    <property type="entry name" value="Glyco_hydro_b"/>
</dbReference>
<dbReference type="Gene3D" id="2.60.120.260">
    <property type="entry name" value="Galactose-binding domain-like"/>
    <property type="match status" value="1"/>
</dbReference>
<dbReference type="EMBL" id="GDKF01005492">
    <property type="protein sequence ID" value="JAT73130.1"/>
    <property type="molecule type" value="Transcribed_RNA"/>
</dbReference>
<dbReference type="Gene3D" id="2.60.40.1180">
    <property type="entry name" value="Golgi alpha-mannosidase II"/>
    <property type="match status" value="1"/>
</dbReference>
<reference evidence="10" key="1">
    <citation type="submission" date="2015-08" db="EMBL/GenBank/DDBJ databases">
        <authorList>
            <person name="Babu N.S."/>
            <person name="Beckwith C.J."/>
            <person name="Beseler K.G."/>
            <person name="Brison A."/>
            <person name="Carone J.V."/>
            <person name="Caskin T.P."/>
            <person name="Diamond M."/>
            <person name="Durham M.E."/>
            <person name="Foxe J.M."/>
            <person name="Go M."/>
            <person name="Henderson B.A."/>
            <person name="Jones I.B."/>
            <person name="McGettigan J.A."/>
            <person name="Micheletti S.J."/>
            <person name="Nasrallah M.E."/>
            <person name="Ortiz D."/>
            <person name="Piller C.R."/>
            <person name="Privatt S.R."/>
            <person name="Schneider S.L."/>
            <person name="Sharp S."/>
            <person name="Smith T.C."/>
            <person name="Stanton J.D."/>
            <person name="Ullery H.E."/>
            <person name="Wilson R.J."/>
            <person name="Serrano M.G."/>
            <person name="Buck G."/>
            <person name="Lee V."/>
            <person name="Wang Y."/>
            <person name="Carvalho R."/>
            <person name="Voegtly L."/>
            <person name="Shi R."/>
            <person name="Duckworth R."/>
            <person name="Johnson A."/>
            <person name="Loviza R."/>
            <person name="Walstead R."/>
            <person name="Shah Z."/>
            <person name="Kiflezghi M."/>
            <person name="Wade K."/>
            <person name="Ball S.L."/>
            <person name="Bradley K.W."/>
            <person name="Asai D.J."/>
            <person name="Bowman C.A."/>
            <person name="Russell D.A."/>
            <person name="Pope W.H."/>
            <person name="Jacobs-Sera D."/>
            <person name="Hendrix R.W."/>
            <person name="Hatfull G.F."/>
        </authorList>
    </citation>
    <scope>NUCLEOTIDE SEQUENCE</scope>
</reference>
<dbReference type="PANTHER" id="PTHR31776">
    <property type="entry name" value="ALPHA-L-ARABINOFURANOSIDASE 1"/>
    <property type="match status" value="1"/>
</dbReference>
<evidence type="ECO:0000256" key="7">
    <source>
        <dbReference type="SAM" id="MobiDB-lite"/>
    </source>
</evidence>
<feature type="region of interest" description="Disordered" evidence="7">
    <location>
        <begin position="671"/>
        <end position="690"/>
    </location>
</feature>
<name>A0A1D2A1Q2_AUXPR</name>
<evidence type="ECO:0000256" key="6">
    <source>
        <dbReference type="ARBA" id="ARBA00023180"/>
    </source>
</evidence>
<comment type="similarity">
    <text evidence="2">Belongs to the glycosyl hydrolase 51 family.</text>
</comment>
<dbReference type="InterPro" id="IPR055235">
    <property type="entry name" value="ASD1_cat"/>
</dbReference>